<organism evidence="3 4">
    <name type="scientific">Streptomyces chlorus</name>
    <dbReference type="NCBI Taxonomy" id="887452"/>
    <lineage>
        <taxon>Bacteria</taxon>
        <taxon>Bacillati</taxon>
        <taxon>Actinomycetota</taxon>
        <taxon>Actinomycetes</taxon>
        <taxon>Kitasatosporales</taxon>
        <taxon>Streptomycetaceae</taxon>
        <taxon>Streptomyces</taxon>
    </lineage>
</organism>
<dbReference type="RefSeq" id="WP_381371087.1">
    <property type="nucleotide sequence ID" value="NZ_JBHSOA010000130.1"/>
</dbReference>
<reference evidence="4" key="1">
    <citation type="journal article" date="2019" name="Int. J. Syst. Evol. Microbiol.">
        <title>The Global Catalogue of Microorganisms (GCM) 10K type strain sequencing project: providing services to taxonomists for standard genome sequencing and annotation.</title>
        <authorList>
            <consortium name="The Broad Institute Genomics Platform"/>
            <consortium name="The Broad Institute Genome Sequencing Center for Infectious Disease"/>
            <person name="Wu L."/>
            <person name="Ma J."/>
        </authorList>
    </citation>
    <scope>NUCLEOTIDE SEQUENCE [LARGE SCALE GENOMIC DNA]</scope>
    <source>
        <strain evidence="4">JCM 10411</strain>
    </source>
</reference>
<keyword evidence="4" id="KW-1185">Reference proteome</keyword>
<accession>A0ABW1E8A5</accession>
<keyword evidence="2" id="KW-0732">Signal</keyword>
<feature type="compositionally biased region" description="Basic and acidic residues" evidence="1">
    <location>
        <begin position="54"/>
        <end position="125"/>
    </location>
</feature>
<feature type="signal peptide" evidence="2">
    <location>
        <begin position="1"/>
        <end position="23"/>
    </location>
</feature>
<comment type="caution">
    <text evidence="3">The sequence shown here is derived from an EMBL/GenBank/DDBJ whole genome shotgun (WGS) entry which is preliminary data.</text>
</comment>
<proteinExistence type="predicted"/>
<gene>
    <name evidence="3" type="ORF">ACFPZI_34385</name>
</gene>
<feature type="chain" id="PRO_5046360576" evidence="2">
    <location>
        <begin position="24"/>
        <end position="243"/>
    </location>
</feature>
<dbReference type="Proteomes" id="UP001596180">
    <property type="component" value="Unassembled WGS sequence"/>
</dbReference>
<protein>
    <submittedName>
        <fullName evidence="3">Uncharacterized protein</fullName>
    </submittedName>
</protein>
<feature type="compositionally biased region" description="Low complexity" evidence="1">
    <location>
        <begin position="31"/>
        <end position="51"/>
    </location>
</feature>
<dbReference type="EMBL" id="JBHSOA010000130">
    <property type="protein sequence ID" value="MFC5856656.1"/>
    <property type="molecule type" value="Genomic_DNA"/>
</dbReference>
<evidence type="ECO:0000313" key="3">
    <source>
        <dbReference type="EMBL" id="MFC5856656.1"/>
    </source>
</evidence>
<evidence type="ECO:0000256" key="2">
    <source>
        <dbReference type="SAM" id="SignalP"/>
    </source>
</evidence>
<sequence>MITRPTVATAAAVALAVTGITYASVSAYEPAQAAPGVQQAAAPVPASAPTGGDSGKDNGGKDSEGGDSGKDNGGKDSEGGDSGKDNGGKGDEGGDSGKDNGGKDSEGGDSGKDNGGKDNGGKDSEGGDSEGEDHEGRGFEGRIHINERSYSAAPGGCITVVSGLGSRSLNIRNDSRRTVEVFRGATCDNGAPIATVGPHSSSDGVRPRHVKGGVFVKNGVVGSFRVVKRHFGEFGGNDGFGGR</sequence>
<evidence type="ECO:0000256" key="1">
    <source>
        <dbReference type="SAM" id="MobiDB-lite"/>
    </source>
</evidence>
<feature type="region of interest" description="Disordered" evidence="1">
    <location>
        <begin position="31"/>
        <end position="138"/>
    </location>
</feature>
<evidence type="ECO:0000313" key="4">
    <source>
        <dbReference type="Proteomes" id="UP001596180"/>
    </source>
</evidence>
<name>A0ABW1E8A5_9ACTN</name>